<sequence length="50" mass="5813">MCRRHVKERFSAEQMALGYERLYRQVIDAQVLPAAVGANEIRQPIVVRSR</sequence>
<reference evidence="1" key="1">
    <citation type="submission" date="2014-01" db="EMBL/GenBank/DDBJ databases">
        <authorList>
            <person name="Brown-Elliot B."/>
            <person name="Wallace R."/>
            <person name="Lenaerts A."/>
            <person name="Ordway D."/>
            <person name="DeGroote M.A."/>
            <person name="Parker T."/>
            <person name="Sizemore C."/>
            <person name="Tallon L.J."/>
            <person name="Sadzewicz L.K."/>
            <person name="Sengamalay N."/>
            <person name="Fraser C.M."/>
            <person name="Hine E."/>
            <person name="Shefchek K.A."/>
            <person name="Das S.P."/>
            <person name="Tettelin H."/>
        </authorList>
    </citation>
    <scope>NUCLEOTIDE SEQUENCE [LARGE SCALE GENOMIC DNA]</scope>
    <source>
        <strain evidence="1">4042</strain>
    </source>
</reference>
<gene>
    <name evidence="1" type="ORF">I553_6869</name>
</gene>
<dbReference type="PATRIC" id="fig|1299334.3.peg.8638"/>
<proteinExistence type="predicted"/>
<accession>X7Z543</accession>
<name>X7Z543_MYCXE</name>
<protein>
    <submittedName>
        <fullName evidence="1">Uncharacterized protein</fullName>
    </submittedName>
</protein>
<comment type="caution">
    <text evidence="1">The sequence shown here is derived from an EMBL/GenBank/DDBJ whole genome shotgun (WGS) entry which is preliminary data.</text>
</comment>
<organism evidence="1">
    <name type="scientific">Mycobacterium xenopi 4042</name>
    <dbReference type="NCBI Taxonomy" id="1299334"/>
    <lineage>
        <taxon>Bacteria</taxon>
        <taxon>Bacillati</taxon>
        <taxon>Actinomycetota</taxon>
        <taxon>Actinomycetes</taxon>
        <taxon>Mycobacteriales</taxon>
        <taxon>Mycobacteriaceae</taxon>
        <taxon>Mycobacterium</taxon>
    </lineage>
</organism>
<dbReference type="AlphaFoldDB" id="X7Z543"/>
<evidence type="ECO:0000313" key="1">
    <source>
        <dbReference type="EMBL" id="EUA13750.1"/>
    </source>
</evidence>
<dbReference type="EMBL" id="JAOB01000081">
    <property type="protein sequence ID" value="EUA13750.1"/>
    <property type="molecule type" value="Genomic_DNA"/>
</dbReference>